<evidence type="ECO:0000256" key="1">
    <source>
        <dbReference type="SAM" id="MobiDB-lite"/>
    </source>
</evidence>
<evidence type="ECO:0000313" key="2">
    <source>
        <dbReference type="EMBL" id="RDX46509.1"/>
    </source>
</evidence>
<organism evidence="2 3">
    <name type="scientific">Lentinus brumalis</name>
    <dbReference type="NCBI Taxonomy" id="2498619"/>
    <lineage>
        <taxon>Eukaryota</taxon>
        <taxon>Fungi</taxon>
        <taxon>Dikarya</taxon>
        <taxon>Basidiomycota</taxon>
        <taxon>Agaricomycotina</taxon>
        <taxon>Agaricomycetes</taxon>
        <taxon>Polyporales</taxon>
        <taxon>Polyporaceae</taxon>
        <taxon>Lentinus</taxon>
    </lineage>
</organism>
<evidence type="ECO:0000313" key="3">
    <source>
        <dbReference type="Proteomes" id="UP000256964"/>
    </source>
</evidence>
<proteinExistence type="predicted"/>
<dbReference type="AlphaFoldDB" id="A0A371D205"/>
<feature type="region of interest" description="Disordered" evidence="1">
    <location>
        <begin position="1"/>
        <end position="92"/>
    </location>
</feature>
<protein>
    <submittedName>
        <fullName evidence="2">Uncharacterized protein</fullName>
    </submittedName>
</protein>
<sequence>MDRSQRDRVREVRAPSPATPTRKANFLNQPAGRSTPETLSSQAHGALGREKGDDAVSVCAQENPGVSPATGPGPAEYSEPSSGSGTRDAALSTELQVDDGLFVHAKFHAHGACTILHKNAVSTRRGPSGGRDAQTT</sequence>
<accession>A0A371D205</accession>
<dbReference type="Proteomes" id="UP000256964">
    <property type="component" value="Unassembled WGS sequence"/>
</dbReference>
<feature type="compositionally biased region" description="Polar residues" evidence="1">
    <location>
        <begin position="26"/>
        <end position="43"/>
    </location>
</feature>
<feature type="compositionally biased region" description="Basic and acidic residues" evidence="1">
    <location>
        <begin position="1"/>
        <end position="13"/>
    </location>
</feature>
<name>A0A371D205_9APHY</name>
<dbReference type="EMBL" id="KZ857426">
    <property type="protein sequence ID" value="RDX46509.1"/>
    <property type="molecule type" value="Genomic_DNA"/>
</dbReference>
<reference evidence="2 3" key="1">
    <citation type="journal article" date="2018" name="Biotechnol. Biofuels">
        <title>Integrative visual omics of the white-rot fungus Polyporus brumalis exposes the biotechnological potential of its oxidative enzymes for delignifying raw plant biomass.</title>
        <authorList>
            <person name="Miyauchi S."/>
            <person name="Rancon A."/>
            <person name="Drula E."/>
            <person name="Hage H."/>
            <person name="Chaduli D."/>
            <person name="Favel A."/>
            <person name="Grisel S."/>
            <person name="Henrissat B."/>
            <person name="Herpoel-Gimbert I."/>
            <person name="Ruiz-Duenas F.J."/>
            <person name="Chevret D."/>
            <person name="Hainaut M."/>
            <person name="Lin J."/>
            <person name="Wang M."/>
            <person name="Pangilinan J."/>
            <person name="Lipzen A."/>
            <person name="Lesage-Meessen L."/>
            <person name="Navarro D."/>
            <person name="Riley R."/>
            <person name="Grigoriev I.V."/>
            <person name="Zhou S."/>
            <person name="Raouche S."/>
            <person name="Rosso M.N."/>
        </authorList>
    </citation>
    <scope>NUCLEOTIDE SEQUENCE [LARGE SCALE GENOMIC DNA]</scope>
    <source>
        <strain evidence="2 3">BRFM 1820</strain>
    </source>
</reference>
<keyword evidence="3" id="KW-1185">Reference proteome</keyword>
<gene>
    <name evidence="2" type="ORF">OH76DRAFT_830953</name>
</gene>